<keyword evidence="4" id="KW-1185">Reference proteome</keyword>
<dbReference type="AlphaFoldDB" id="A0A1Q9EVT8"/>
<feature type="region of interest" description="Disordered" evidence="1">
    <location>
        <begin position="47"/>
        <end position="75"/>
    </location>
</feature>
<keyword evidence="2" id="KW-1133">Transmembrane helix</keyword>
<dbReference type="OrthoDB" id="432018at2759"/>
<dbReference type="Proteomes" id="UP000186817">
    <property type="component" value="Unassembled WGS sequence"/>
</dbReference>
<keyword evidence="2" id="KW-0472">Membrane</keyword>
<accession>A0A1Q9EVT8</accession>
<protein>
    <submittedName>
        <fullName evidence="3">Uncharacterized protein</fullName>
    </submittedName>
</protein>
<comment type="caution">
    <text evidence="3">The sequence shown here is derived from an EMBL/GenBank/DDBJ whole genome shotgun (WGS) entry which is preliminary data.</text>
</comment>
<feature type="region of interest" description="Disordered" evidence="1">
    <location>
        <begin position="1"/>
        <end position="26"/>
    </location>
</feature>
<proteinExistence type="predicted"/>
<evidence type="ECO:0000256" key="2">
    <source>
        <dbReference type="SAM" id="Phobius"/>
    </source>
</evidence>
<reference evidence="3 4" key="1">
    <citation type="submission" date="2016-02" db="EMBL/GenBank/DDBJ databases">
        <title>Genome analysis of coral dinoflagellate symbionts highlights evolutionary adaptations to a symbiotic lifestyle.</title>
        <authorList>
            <person name="Aranda M."/>
            <person name="Li Y."/>
            <person name="Liew Y.J."/>
            <person name="Baumgarten S."/>
            <person name="Simakov O."/>
            <person name="Wilson M."/>
            <person name="Piel J."/>
            <person name="Ashoor H."/>
            <person name="Bougouffa S."/>
            <person name="Bajic V.B."/>
            <person name="Ryu T."/>
            <person name="Ravasi T."/>
            <person name="Bayer T."/>
            <person name="Micklem G."/>
            <person name="Kim H."/>
            <person name="Bhak J."/>
            <person name="Lajeunesse T.C."/>
            <person name="Voolstra C.R."/>
        </authorList>
    </citation>
    <scope>NUCLEOTIDE SEQUENCE [LARGE SCALE GENOMIC DNA]</scope>
    <source>
        <strain evidence="3 4">CCMP2467</strain>
    </source>
</reference>
<evidence type="ECO:0000256" key="1">
    <source>
        <dbReference type="SAM" id="MobiDB-lite"/>
    </source>
</evidence>
<evidence type="ECO:0000313" key="4">
    <source>
        <dbReference type="Proteomes" id="UP000186817"/>
    </source>
</evidence>
<feature type="transmembrane region" description="Helical" evidence="2">
    <location>
        <begin position="164"/>
        <end position="185"/>
    </location>
</feature>
<sequence>MAERDPDCSSTEPALSPRPTEVATELGECSDVEDDLVEQQEDFIFLGDSDEAASSSKEIPVKKKAKKNKDKRKRAGEMLGIDVGSQSQRTMIPHGELQRQVLEELNATRAILLEYRKAHEWYEKNSPDWVVADAPFPFPYVPILPQEHFRGETKGQLQKMLNELFVLALVPALLLAAVPAVGLVTERAEHAWWAWTMQRALLNVWDGEGCICLGCLN</sequence>
<organism evidence="3 4">
    <name type="scientific">Symbiodinium microadriaticum</name>
    <name type="common">Dinoflagellate</name>
    <name type="synonym">Zooxanthella microadriatica</name>
    <dbReference type="NCBI Taxonomy" id="2951"/>
    <lineage>
        <taxon>Eukaryota</taxon>
        <taxon>Sar</taxon>
        <taxon>Alveolata</taxon>
        <taxon>Dinophyceae</taxon>
        <taxon>Suessiales</taxon>
        <taxon>Symbiodiniaceae</taxon>
        <taxon>Symbiodinium</taxon>
    </lineage>
</organism>
<gene>
    <name evidence="3" type="ORF">AK812_SmicGene4574</name>
</gene>
<dbReference type="EMBL" id="LSRX01000057">
    <property type="protein sequence ID" value="OLQ11558.1"/>
    <property type="molecule type" value="Genomic_DNA"/>
</dbReference>
<name>A0A1Q9EVT8_SYMMI</name>
<keyword evidence="2" id="KW-0812">Transmembrane</keyword>
<feature type="compositionally biased region" description="Basic residues" evidence="1">
    <location>
        <begin position="62"/>
        <end position="74"/>
    </location>
</feature>
<evidence type="ECO:0000313" key="3">
    <source>
        <dbReference type="EMBL" id="OLQ11558.1"/>
    </source>
</evidence>